<dbReference type="OrthoDB" id="1421244at2759"/>
<evidence type="ECO:0000313" key="2">
    <source>
        <dbReference type="Proteomes" id="UP000087171"/>
    </source>
</evidence>
<dbReference type="Pfam" id="PF00646">
    <property type="entry name" value="F-box"/>
    <property type="match status" value="1"/>
</dbReference>
<evidence type="ECO:0000259" key="1">
    <source>
        <dbReference type="PROSITE" id="PS50181"/>
    </source>
</evidence>
<dbReference type="InterPro" id="IPR053772">
    <property type="entry name" value="At1g61320/At1g61330-like"/>
</dbReference>
<dbReference type="InterPro" id="IPR055411">
    <property type="entry name" value="LRR_FXL15/At3g58940/PEG3-like"/>
</dbReference>
<dbReference type="InterPro" id="IPR032675">
    <property type="entry name" value="LRR_dom_sf"/>
</dbReference>
<feature type="domain" description="F-box" evidence="1">
    <location>
        <begin position="1"/>
        <end position="34"/>
    </location>
</feature>
<reference evidence="2" key="1">
    <citation type="journal article" date="2013" name="Nat. Biotechnol.">
        <title>Draft genome sequence of chickpea (Cicer arietinum) provides a resource for trait improvement.</title>
        <authorList>
            <person name="Varshney R.K."/>
            <person name="Song C."/>
            <person name="Saxena R.K."/>
            <person name="Azam S."/>
            <person name="Yu S."/>
            <person name="Sharpe A.G."/>
            <person name="Cannon S."/>
            <person name="Baek J."/>
            <person name="Rosen B.D."/>
            <person name="Tar'an B."/>
            <person name="Millan T."/>
            <person name="Zhang X."/>
            <person name="Ramsay L.D."/>
            <person name="Iwata A."/>
            <person name="Wang Y."/>
            <person name="Nelson W."/>
            <person name="Farmer A.D."/>
            <person name="Gaur P.M."/>
            <person name="Soderlund C."/>
            <person name="Penmetsa R.V."/>
            <person name="Xu C."/>
            <person name="Bharti A.K."/>
            <person name="He W."/>
            <person name="Winter P."/>
            <person name="Zhao S."/>
            <person name="Hane J.K."/>
            <person name="Carrasquilla-Garcia N."/>
            <person name="Condie J.A."/>
            <person name="Upadhyaya H.D."/>
            <person name="Luo M.C."/>
            <person name="Thudi M."/>
            <person name="Gowda C.L."/>
            <person name="Singh N.P."/>
            <person name="Lichtenzveig J."/>
            <person name="Gali K.K."/>
            <person name="Rubio J."/>
            <person name="Nadarajan N."/>
            <person name="Dolezel J."/>
            <person name="Bansal K.C."/>
            <person name="Xu X."/>
            <person name="Edwards D."/>
            <person name="Zhang G."/>
            <person name="Kahl G."/>
            <person name="Gil J."/>
            <person name="Singh K.B."/>
            <person name="Datta S.K."/>
            <person name="Jackson S.A."/>
            <person name="Wang J."/>
            <person name="Cook D.R."/>
        </authorList>
    </citation>
    <scope>NUCLEOTIDE SEQUENCE [LARGE SCALE GENOMIC DNA]</scope>
    <source>
        <strain evidence="2">cv. CDC Frontier</strain>
    </source>
</reference>
<dbReference type="PaxDb" id="3827-XP_004510485.1"/>
<dbReference type="PANTHER" id="PTHR34145:SF28">
    <property type="entry name" value="F-BOX DOMAIN-CONTAINING PROTEIN"/>
    <property type="match status" value="1"/>
</dbReference>
<dbReference type="Gene3D" id="3.80.10.10">
    <property type="entry name" value="Ribonuclease Inhibitor"/>
    <property type="match status" value="1"/>
</dbReference>
<name>A0A1S3EE04_CICAR</name>
<sequence>MDQLSSLPDIILHNILSRLPETDVVRTSVLSKAWLEKWYTFPILSFHDGYILKCLPPIQDIEMNRNIVRKRNTLIFCDYVKKRMQRFCDQSLTIKEFKLEVEDWHTFGLPYMSKDVDVWLKLAGESGVEVIEISQDRLEGDRQYYVLPMDVILVKSLTKLVLKREIRMDLTFMNHSTKFFSLRVLTLFAILLEDERKIEHFISFCPLLEYITLEFCYVLNRSGTSDLLTWKTFGIMKSLSLNGLQKLKGVRFFGVQDVFIDAPSLEELAYRPGRMNTPFIIDFERCRNLKKLYFKKTKTFFTDKWFLEQFPKFPFLESLELIFCSMSKKIDISSVRLKILKLTFCRGLKEIKIDAPNLLLCEYAFTRSIPIIHFLRSSSQLEVNVDFKMHYQSIYNMKRFVQNIKPLNVLVSLSLYLSIFSPPKNVLEAMKRKVLKVSSPPPSIKKLHVYFSPKDETYYQPHNTTVFTPLVNIILLSCCPATISLSNG</sequence>
<evidence type="ECO:0000313" key="3">
    <source>
        <dbReference type="RefSeq" id="XP_012574065.1"/>
    </source>
</evidence>
<protein>
    <submittedName>
        <fullName evidence="3">F-box/LRR-repeat protein At3g03360-like</fullName>
    </submittedName>
</protein>
<reference evidence="3" key="2">
    <citation type="submission" date="2025-08" db="UniProtKB">
        <authorList>
            <consortium name="RefSeq"/>
        </authorList>
    </citation>
    <scope>IDENTIFICATION</scope>
    <source>
        <tissue evidence="3">Etiolated seedlings</tissue>
    </source>
</reference>
<dbReference type="InterPro" id="IPR036047">
    <property type="entry name" value="F-box-like_dom_sf"/>
</dbReference>
<dbReference type="InterPro" id="IPR001810">
    <property type="entry name" value="F-box_dom"/>
</dbReference>
<dbReference type="SUPFAM" id="SSF52047">
    <property type="entry name" value="RNI-like"/>
    <property type="match status" value="1"/>
</dbReference>
<keyword evidence="2" id="KW-1185">Reference proteome</keyword>
<dbReference type="Proteomes" id="UP000087171">
    <property type="component" value="Chromosome Ca7"/>
</dbReference>
<dbReference type="PANTHER" id="PTHR34145">
    <property type="entry name" value="OS02G0105600 PROTEIN"/>
    <property type="match status" value="1"/>
</dbReference>
<organism evidence="2 3">
    <name type="scientific">Cicer arietinum</name>
    <name type="common">Chickpea</name>
    <name type="synonym">Garbanzo</name>
    <dbReference type="NCBI Taxonomy" id="3827"/>
    <lineage>
        <taxon>Eukaryota</taxon>
        <taxon>Viridiplantae</taxon>
        <taxon>Streptophyta</taxon>
        <taxon>Embryophyta</taxon>
        <taxon>Tracheophyta</taxon>
        <taxon>Spermatophyta</taxon>
        <taxon>Magnoliopsida</taxon>
        <taxon>eudicotyledons</taxon>
        <taxon>Gunneridae</taxon>
        <taxon>Pentapetalae</taxon>
        <taxon>rosids</taxon>
        <taxon>fabids</taxon>
        <taxon>Fabales</taxon>
        <taxon>Fabaceae</taxon>
        <taxon>Papilionoideae</taxon>
        <taxon>50 kb inversion clade</taxon>
        <taxon>NPAAA clade</taxon>
        <taxon>Hologalegina</taxon>
        <taxon>IRL clade</taxon>
        <taxon>Cicereae</taxon>
        <taxon>Cicer</taxon>
    </lineage>
</organism>
<gene>
    <name evidence="3" type="primary">LOC101514636</name>
</gene>
<dbReference type="SUPFAM" id="SSF81383">
    <property type="entry name" value="F-box domain"/>
    <property type="match status" value="1"/>
</dbReference>
<dbReference type="Pfam" id="PF24758">
    <property type="entry name" value="LRR_At5g56370"/>
    <property type="match status" value="1"/>
</dbReference>
<dbReference type="RefSeq" id="XP_012574065.1">
    <property type="nucleotide sequence ID" value="XM_012718611.1"/>
</dbReference>
<dbReference type="PROSITE" id="PS50181">
    <property type="entry name" value="FBOX"/>
    <property type="match status" value="1"/>
</dbReference>
<proteinExistence type="predicted"/>
<dbReference type="eggNOG" id="ENOG502S269">
    <property type="taxonomic scope" value="Eukaryota"/>
</dbReference>
<dbReference type="AlphaFoldDB" id="A0A1S3EE04"/>
<accession>A0A1S3EE04</accession>